<sequence>MPPVSQWPLSTVLLAALLAGACSGDEHRAAKPSPSGTAPGTPTPTSASPSPTPARDGSDLEISEDVLRGLKKGDCVSGAGQPVETRCDAPDAVVKVLGVGRRGGTLPDSAQRYCPTDTDYPLTVYSASGTSTASPDSPLDAPAGYVCLRNLRGSHPGRPGAGGGVIRIGDCIDADASTPVTEVACASGYAKYKITGYAARILGDSCPRGEGRASFQTFGDLSIEYCARHL</sequence>
<feature type="chain" id="PRO_5045260855" evidence="2">
    <location>
        <begin position="22"/>
        <end position="230"/>
    </location>
</feature>
<evidence type="ECO:0000313" key="4">
    <source>
        <dbReference type="Proteomes" id="UP001597063"/>
    </source>
</evidence>
<dbReference type="RefSeq" id="WP_131762568.1">
    <property type="nucleotide sequence ID" value="NZ_CAACUY010000236.1"/>
</dbReference>
<evidence type="ECO:0000313" key="3">
    <source>
        <dbReference type="EMBL" id="MFD0691722.1"/>
    </source>
</evidence>
<reference evidence="4" key="1">
    <citation type="journal article" date="2019" name="Int. J. Syst. Evol. Microbiol.">
        <title>The Global Catalogue of Microorganisms (GCM) 10K type strain sequencing project: providing services to taxonomists for standard genome sequencing and annotation.</title>
        <authorList>
            <consortium name="The Broad Institute Genomics Platform"/>
            <consortium name="The Broad Institute Genome Sequencing Center for Infectious Disease"/>
            <person name="Wu L."/>
            <person name="Ma J."/>
        </authorList>
    </citation>
    <scope>NUCLEOTIDE SEQUENCE [LARGE SCALE GENOMIC DNA]</scope>
    <source>
        <strain evidence="4">JCM 9371</strain>
    </source>
</reference>
<evidence type="ECO:0000256" key="2">
    <source>
        <dbReference type="SAM" id="SignalP"/>
    </source>
</evidence>
<keyword evidence="2" id="KW-0732">Signal</keyword>
<protein>
    <submittedName>
        <fullName evidence="3">Uncharacterized protein</fullName>
    </submittedName>
</protein>
<name>A0ABW2Y0P5_9ACTN</name>
<keyword evidence="4" id="KW-1185">Reference proteome</keyword>
<proteinExistence type="predicted"/>
<feature type="region of interest" description="Disordered" evidence="1">
    <location>
        <begin position="24"/>
        <end position="59"/>
    </location>
</feature>
<dbReference type="Proteomes" id="UP001597063">
    <property type="component" value="Unassembled WGS sequence"/>
</dbReference>
<feature type="compositionally biased region" description="Low complexity" evidence="1">
    <location>
        <begin position="32"/>
        <end position="49"/>
    </location>
</feature>
<accession>A0ABW2Y0P5</accession>
<gene>
    <name evidence="3" type="ORF">ACFQZM_45035</name>
</gene>
<comment type="caution">
    <text evidence="3">The sequence shown here is derived from an EMBL/GenBank/DDBJ whole genome shotgun (WGS) entry which is preliminary data.</text>
</comment>
<feature type="signal peptide" evidence="2">
    <location>
        <begin position="1"/>
        <end position="21"/>
    </location>
</feature>
<dbReference type="EMBL" id="JBHTGP010000032">
    <property type="protein sequence ID" value="MFD0691722.1"/>
    <property type="molecule type" value="Genomic_DNA"/>
</dbReference>
<evidence type="ECO:0000256" key="1">
    <source>
        <dbReference type="SAM" id="MobiDB-lite"/>
    </source>
</evidence>
<organism evidence="3 4">
    <name type="scientific">Actinomadura fibrosa</name>
    <dbReference type="NCBI Taxonomy" id="111802"/>
    <lineage>
        <taxon>Bacteria</taxon>
        <taxon>Bacillati</taxon>
        <taxon>Actinomycetota</taxon>
        <taxon>Actinomycetes</taxon>
        <taxon>Streptosporangiales</taxon>
        <taxon>Thermomonosporaceae</taxon>
        <taxon>Actinomadura</taxon>
    </lineage>
</organism>